<dbReference type="EMBL" id="JAANYQ010000005">
    <property type="protein sequence ID" value="KAF4123816.1"/>
    <property type="molecule type" value="Genomic_DNA"/>
</dbReference>
<evidence type="ECO:0000256" key="3">
    <source>
        <dbReference type="SAM" id="MobiDB-lite"/>
    </source>
</evidence>
<name>A0A9P4YVE7_9HYPO</name>
<dbReference type="GeneID" id="55971757"/>
<evidence type="ECO:0000256" key="2">
    <source>
        <dbReference type="ARBA" id="ARBA00023128"/>
    </source>
</evidence>
<dbReference type="PANTHER" id="PTHR46404:SF1">
    <property type="entry name" value="DNA POLYMERASE IOTA"/>
    <property type="match status" value="1"/>
</dbReference>
<dbReference type="Pfam" id="PF11799">
    <property type="entry name" value="IMS_C"/>
    <property type="match status" value="1"/>
</dbReference>
<evidence type="ECO:0000259" key="4">
    <source>
        <dbReference type="PROSITE" id="PS50173"/>
    </source>
</evidence>
<dbReference type="RefSeq" id="XP_035322468.1">
    <property type="nucleotide sequence ID" value="XM_035467502.1"/>
</dbReference>
<dbReference type="Gene3D" id="3.40.1170.60">
    <property type="match status" value="1"/>
</dbReference>
<feature type="domain" description="UmuC" evidence="4">
    <location>
        <begin position="19"/>
        <end position="252"/>
    </location>
</feature>
<dbReference type="GO" id="GO:0006281">
    <property type="term" value="P:DNA repair"/>
    <property type="evidence" value="ECO:0007669"/>
    <property type="project" value="InterPro"/>
</dbReference>
<sequence length="558" mass="62283">MSSDLPWRKPPKRIGDERDYDCFYAQVVENKDPSLKSRPVGVKQKSILATCNYNARSRGVRKLMLVSEAKKACPDLVLVDGEDLTPFRDVSKRLFEYLKKYSWSGKMERLGLDEIFMDVTDIVEYNMTCMDRPPTPNSFFYLSKTDPEKGFICDMTTIAGCAIGARVRPTDWSDPYYMRLILGSRLALHLRTKLEDDFGYTSTCGISTNKLLSKLCGGKNKPRNQTTLVAPDEAHTLDFMDGNRLRGVPGIGFKMASSIEELMTGKKKTTEDSNSSGSTVTVGDARASPEVFPASIERVLDGTGAEKGVGSRVWALLHGVDPTEVKKTSDFPSQIGIEDTYPRLSLSTMPQITEELLKLTCSLIRRMRTDLLEHSDIEPTSNGGKWLARPRTLRLSIRSWHQMQNQSFGRSSRSSPLPGFVFDTKEAIEEIAENLVSQYLVPLLRRLNSERGSKWNLQLINICVANMDPGVGSDKSRVGRDIGSMFKNQEETLKPWKIVESDVPPRETETEPDAESETATAEVGRGWETAGHASCPRCGCLLPTFALPAHLRFHDMGA</sequence>
<gene>
    <name evidence="5" type="ORF">GMORB2_5532</name>
</gene>
<dbReference type="InterPro" id="IPR001126">
    <property type="entry name" value="UmuC"/>
</dbReference>
<dbReference type="GO" id="GO:0070987">
    <property type="term" value="P:error-free translesion synthesis"/>
    <property type="evidence" value="ECO:0007669"/>
    <property type="project" value="UniProtKB-ARBA"/>
</dbReference>
<dbReference type="Pfam" id="PF00817">
    <property type="entry name" value="IMS"/>
    <property type="match status" value="1"/>
</dbReference>
<dbReference type="PROSITE" id="PS50173">
    <property type="entry name" value="UMUC"/>
    <property type="match status" value="1"/>
</dbReference>
<dbReference type="Gene3D" id="3.30.1490.100">
    <property type="entry name" value="DNA polymerase, Y-family, little finger domain"/>
    <property type="match status" value="1"/>
</dbReference>
<comment type="caution">
    <text evidence="5">The sequence shown here is derived from an EMBL/GenBank/DDBJ whole genome shotgun (WGS) entry which is preliminary data.</text>
</comment>
<dbReference type="Proteomes" id="UP000749293">
    <property type="component" value="Unassembled WGS sequence"/>
</dbReference>
<organism evidence="5 6">
    <name type="scientific">Geosmithia morbida</name>
    <dbReference type="NCBI Taxonomy" id="1094350"/>
    <lineage>
        <taxon>Eukaryota</taxon>
        <taxon>Fungi</taxon>
        <taxon>Dikarya</taxon>
        <taxon>Ascomycota</taxon>
        <taxon>Pezizomycotina</taxon>
        <taxon>Sordariomycetes</taxon>
        <taxon>Hypocreomycetidae</taxon>
        <taxon>Hypocreales</taxon>
        <taxon>Bionectriaceae</taxon>
        <taxon>Geosmithia</taxon>
    </lineage>
</organism>
<dbReference type="PANTHER" id="PTHR46404">
    <property type="entry name" value="DNA POLYMERASE IOTA"/>
    <property type="match status" value="1"/>
</dbReference>
<evidence type="ECO:0000313" key="6">
    <source>
        <dbReference type="Proteomes" id="UP000749293"/>
    </source>
</evidence>
<keyword evidence="2" id="KW-0496">Mitochondrion</keyword>
<dbReference type="FunFam" id="3.40.1170.60:FF:000006">
    <property type="entry name" value="DNA polymerase iota"/>
    <property type="match status" value="1"/>
</dbReference>
<dbReference type="GO" id="GO:0003887">
    <property type="term" value="F:DNA-directed DNA polymerase activity"/>
    <property type="evidence" value="ECO:0007669"/>
    <property type="project" value="TreeGrafter"/>
</dbReference>
<dbReference type="InterPro" id="IPR036775">
    <property type="entry name" value="DNA_pol_Y-fam_lit_finger_sf"/>
</dbReference>
<dbReference type="GO" id="GO:0005739">
    <property type="term" value="C:mitochondrion"/>
    <property type="evidence" value="ECO:0007669"/>
    <property type="project" value="UniProtKB-SubCell"/>
</dbReference>
<dbReference type="GO" id="GO:0003684">
    <property type="term" value="F:damaged DNA binding"/>
    <property type="evidence" value="ECO:0007669"/>
    <property type="project" value="InterPro"/>
</dbReference>
<feature type="region of interest" description="Disordered" evidence="3">
    <location>
        <begin position="265"/>
        <end position="285"/>
    </location>
</feature>
<protein>
    <submittedName>
        <fullName evidence="5">DNA polymerase iota</fullName>
    </submittedName>
</protein>
<dbReference type="InterPro" id="IPR043502">
    <property type="entry name" value="DNA/RNA_pol_sf"/>
</dbReference>
<accession>A0A9P4YVE7</accession>
<dbReference type="OrthoDB" id="447129at2759"/>
<dbReference type="Gene3D" id="3.30.70.270">
    <property type="match status" value="1"/>
</dbReference>
<dbReference type="SUPFAM" id="SSF56672">
    <property type="entry name" value="DNA/RNA polymerases"/>
    <property type="match status" value="1"/>
</dbReference>
<dbReference type="InterPro" id="IPR017961">
    <property type="entry name" value="DNA_pol_Y-fam_little_finger"/>
</dbReference>
<feature type="region of interest" description="Disordered" evidence="3">
    <location>
        <begin position="500"/>
        <end position="522"/>
    </location>
</feature>
<feature type="compositionally biased region" description="Basic and acidic residues" evidence="3">
    <location>
        <begin position="500"/>
        <end position="509"/>
    </location>
</feature>
<proteinExistence type="predicted"/>
<feature type="compositionally biased region" description="Polar residues" evidence="3">
    <location>
        <begin position="272"/>
        <end position="281"/>
    </location>
</feature>
<reference evidence="5" key="1">
    <citation type="submission" date="2020-03" db="EMBL/GenBank/DDBJ databases">
        <title>Site-based positive gene gene selection in Geosmithia morbida across the United States reveals a broad range of putative effectors and factors for local host and environmental adapation.</title>
        <authorList>
            <person name="Onufrak A."/>
            <person name="Murdoch R.W."/>
            <person name="Gazis R."/>
            <person name="Huff M."/>
            <person name="Staton M."/>
            <person name="Klingeman W."/>
            <person name="Hadziabdic D."/>
        </authorList>
    </citation>
    <scope>NUCLEOTIDE SEQUENCE</scope>
    <source>
        <strain evidence="5">1262</strain>
    </source>
</reference>
<evidence type="ECO:0000256" key="1">
    <source>
        <dbReference type="ARBA" id="ARBA00004173"/>
    </source>
</evidence>
<comment type="subcellular location">
    <subcellularLocation>
        <location evidence="1">Mitochondrion</location>
    </subcellularLocation>
</comment>
<keyword evidence="6" id="KW-1185">Reference proteome</keyword>
<dbReference type="AlphaFoldDB" id="A0A9P4YVE7"/>
<evidence type="ECO:0000313" key="5">
    <source>
        <dbReference type="EMBL" id="KAF4123816.1"/>
    </source>
</evidence>
<dbReference type="InterPro" id="IPR043128">
    <property type="entry name" value="Rev_trsase/Diguanyl_cyclase"/>
</dbReference>